<dbReference type="InterPro" id="IPR043926">
    <property type="entry name" value="ABCG_dom"/>
</dbReference>
<keyword evidence="2" id="KW-0813">Transport</keyword>
<dbReference type="SMART" id="SM00382">
    <property type="entry name" value="AAA"/>
    <property type="match status" value="1"/>
</dbReference>
<dbReference type="InterPro" id="IPR050352">
    <property type="entry name" value="ABCG_transporters"/>
</dbReference>
<feature type="transmembrane region" description="Helical" evidence="9">
    <location>
        <begin position="599"/>
        <end position="619"/>
    </location>
</feature>
<dbReference type="SUPFAM" id="SSF52540">
    <property type="entry name" value="P-loop containing nucleoside triphosphate hydrolases"/>
    <property type="match status" value="1"/>
</dbReference>
<dbReference type="AlphaFoldDB" id="A0A507C436"/>
<dbReference type="InterPro" id="IPR003593">
    <property type="entry name" value="AAA+_ATPase"/>
</dbReference>
<dbReference type="EMBL" id="QEAO01000031">
    <property type="protein sequence ID" value="TPX32335.1"/>
    <property type="molecule type" value="Genomic_DNA"/>
</dbReference>
<evidence type="ECO:0000313" key="11">
    <source>
        <dbReference type="EMBL" id="TPX32335.1"/>
    </source>
</evidence>
<gene>
    <name evidence="11" type="ORF">SmJEL517_g04542</name>
</gene>
<dbReference type="Gene3D" id="3.40.50.300">
    <property type="entry name" value="P-loop containing nucleotide triphosphate hydrolases"/>
    <property type="match status" value="1"/>
</dbReference>
<evidence type="ECO:0000259" key="10">
    <source>
        <dbReference type="PROSITE" id="PS50893"/>
    </source>
</evidence>
<dbReference type="PROSITE" id="PS00211">
    <property type="entry name" value="ABC_TRANSPORTER_1"/>
    <property type="match status" value="1"/>
</dbReference>
<dbReference type="PANTHER" id="PTHR48041">
    <property type="entry name" value="ABC TRANSPORTER G FAMILY MEMBER 28"/>
    <property type="match status" value="1"/>
</dbReference>
<evidence type="ECO:0000256" key="1">
    <source>
        <dbReference type="ARBA" id="ARBA00004141"/>
    </source>
</evidence>
<feature type="region of interest" description="Disordered" evidence="8">
    <location>
        <begin position="469"/>
        <end position="492"/>
    </location>
</feature>
<feature type="transmembrane region" description="Helical" evidence="9">
    <location>
        <begin position="705"/>
        <end position="726"/>
    </location>
</feature>
<keyword evidence="6 9" id="KW-1133">Transmembrane helix</keyword>
<dbReference type="InterPro" id="IPR003439">
    <property type="entry name" value="ABC_transporter-like_ATP-bd"/>
</dbReference>
<dbReference type="InterPro" id="IPR027417">
    <property type="entry name" value="P-loop_NTPase"/>
</dbReference>
<protein>
    <recommendedName>
        <fullName evidence="10">ABC transporter domain-containing protein</fullName>
    </recommendedName>
</protein>
<dbReference type="GO" id="GO:0016020">
    <property type="term" value="C:membrane"/>
    <property type="evidence" value="ECO:0007669"/>
    <property type="project" value="UniProtKB-SubCell"/>
</dbReference>
<comment type="subcellular location">
    <subcellularLocation>
        <location evidence="1">Membrane</location>
        <topology evidence="1">Multi-pass membrane protein</topology>
    </subcellularLocation>
</comment>
<organism evidence="11 12">
    <name type="scientific">Synchytrium microbalum</name>
    <dbReference type="NCBI Taxonomy" id="1806994"/>
    <lineage>
        <taxon>Eukaryota</taxon>
        <taxon>Fungi</taxon>
        <taxon>Fungi incertae sedis</taxon>
        <taxon>Chytridiomycota</taxon>
        <taxon>Chytridiomycota incertae sedis</taxon>
        <taxon>Chytridiomycetes</taxon>
        <taxon>Synchytriales</taxon>
        <taxon>Synchytriaceae</taxon>
        <taxon>Synchytrium</taxon>
    </lineage>
</organism>
<evidence type="ECO:0000256" key="9">
    <source>
        <dbReference type="SAM" id="Phobius"/>
    </source>
</evidence>
<evidence type="ECO:0000256" key="3">
    <source>
        <dbReference type="ARBA" id="ARBA00022692"/>
    </source>
</evidence>
<accession>A0A507C436</accession>
<evidence type="ECO:0000256" key="4">
    <source>
        <dbReference type="ARBA" id="ARBA00022741"/>
    </source>
</evidence>
<dbReference type="PROSITE" id="PS50893">
    <property type="entry name" value="ABC_TRANSPORTER_2"/>
    <property type="match status" value="1"/>
</dbReference>
<dbReference type="Pfam" id="PF19055">
    <property type="entry name" value="ABC2_membrane_7"/>
    <property type="match status" value="2"/>
</dbReference>
<feature type="transmembrane region" description="Helical" evidence="9">
    <location>
        <begin position="673"/>
        <end position="693"/>
    </location>
</feature>
<evidence type="ECO:0000256" key="6">
    <source>
        <dbReference type="ARBA" id="ARBA00022989"/>
    </source>
</evidence>
<proteinExistence type="predicted"/>
<dbReference type="RefSeq" id="XP_031023560.1">
    <property type="nucleotide sequence ID" value="XM_031170470.1"/>
</dbReference>
<keyword evidence="3 9" id="KW-0812">Transmembrane</keyword>
<feature type="transmembrane region" description="Helical" evidence="9">
    <location>
        <begin position="782"/>
        <end position="802"/>
    </location>
</feature>
<keyword evidence="5" id="KW-0067">ATP-binding</keyword>
<evidence type="ECO:0000256" key="2">
    <source>
        <dbReference type="ARBA" id="ARBA00022448"/>
    </source>
</evidence>
<feature type="domain" description="ABC transporter" evidence="10">
    <location>
        <begin position="188"/>
        <end position="426"/>
    </location>
</feature>
<reference evidence="11 12" key="1">
    <citation type="journal article" date="2019" name="Sci. Rep.">
        <title>Comparative genomics of chytrid fungi reveal insights into the obligate biotrophic and pathogenic lifestyle of Synchytrium endobioticum.</title>
        <authorList>
            <person name="van de Vossenberg B.T.L.H."/>
            <person name="Warris S."/>
            <person name="Nguyen H.D.T."/>
            <person name="van Gent-Pelzer M.P.E."/>
            <person name="Joly D.L."/>
            <person name="van de Geest H.C."/>
            <person name="Bonants P.J.M."/>
            <person name="Smith D.S."/>
            <person name="Levesque C.A."/>
            <person name="van der Lee T.A.J."/>
        </authorList>
    </citation>
    <scope>NUCLEOTIDE SEQUENCE [LARGE SCALE GENOMIC DNA]</scope>
    <source>
        <strain evidence="11 12">JEL517</strain>
    </source>
</reference>
<evidence type="ECO:0000313" key="12">
    <source>
        <dbReference type="Proteomes" id="UP000319731"/>
    </source>
</evidence>
<dbReference type="GeneID" id="42005767"/>
<dbReference type="InterPro" id="IPR017871">
    <property type="entry name" value="ABC_transporter-like_CS"/>
</dbReference>
<feature type="transmembrane region" description="Helical" evidence="9">
    <location>
        <begin position="640"/>
        <end position="667"/>
    </location>
</feature>
<evidence type="ECO:0000256" key="7">
    <source>
        <dbReference type="ARBA" id="ARBA00023136"/>
    </source>
</evidence>
<dbReference type="GO" id="GO:0005524">
    <property type="term" value="F:ATP binding"/>
    <property type="evidence" value="ECO:0007669"/>
    <property type="project" value="UniProtKB-KW"/>
</dbReference>
<name>A0A507C436_9FUNG</name>
<dbReference type="STRING" id="1806994.A0A507C436"/>
<dbReference type="OrthoDB" id="66620at2759"/>
<keyword evidence="4" id="KW-0547">Nucleotide-binding</keyword>
<feature type="transmembrane region" description="Helical" evidence="9">
    <location>
        <begin position="120"/>
        <end position="139"/>
    </location>
</feature>
<evidence type="ECO:0000256" key="8">
    <source>
        <dbReference type="SAM" id="MobiDB-lite"/>
    </source>
</evidence>
<dbReference type="Pfam" id="PF00005">
    <property type="entry name" value="ABC_tran"/>
    <property type="match status" value="1"/>
</dbReference>
<comment type="caution">
    <text evidence="11">The sequence shown here is derived from an EMBL/GenBank/DDBJ whole genome shotgun (WGS) entry which is preliminary data.</text>
</comment>
<keyword evidence="12" id="KW-1185">Reference proteome</keyword>
<dbReference type="Proteomes" id="UP000319731">
    <property type="component" value="Unassembled WGS sequence"/>
</dbReference>
<evidence type="ECO:0000256" key="5">
    <source>
        <dbReference type="ARBA" id="ARBA00022840"/>
    </source>
</evidence>
<dbReference type="PANTHER" id="PTHR48041:SF91">
    <property type="entry name" value="ABC TRANSPORTER G FAMILY MEMBER 28"/>
    <property type="match status" value="1"/>
</dbReference>
<dbReference type="FunFam" id="3.40.50.300:FF:000367">
    <property type="entry name" value="ABC transporter G family member 24"/>
    <property type="match status" value="1"/>
</dbReference>
<keyword evidence="7 9" id="KW-0472">Membrane</keyword>
<dbReference type="GO" id="GO:0016887">
    <property type="term" value="F:ATP hydrolysis activity"/>
    <property type="evidence" value="ECO:0007669"/>
    <property type="project" value="InterPro"/>
</dbReference>
<feature type="transmembrane region" description="Helical" evidence="9">
    <location>
        <begin position="551"/>
        <end position="573"/>
    </location>
</feature>
<sequence>MATNPYNNWTTPCLDGSAGTIISATSWCADGFYCPNMTLGELPVSCPPSPRCLVQRLLSIPCSMPQGRLEPIICKAGYYCPDYSKQTICPEGSYCLTGSVAPIPCNLGSSCPQGTTSQTYYLPLVICVFLDFGLLLIWIHGRLIERRRQRESKDLADSSSTTFKFNTSPGLVSAFQRGMDGHVLTVGIEFQDISLLKGGKHILTRVSGGIRSGKLTAIIGPSGAGKTTFLHVLMGKLRQTSGEMRINGKATELHKYRRIVGYVPQEDTMIPELTVRENILHSARIRLPRRWSRREVSDYVDLVIDVLGLTEVAHSLIGDDIKRGISGGQRKRVNIGIELAAVPVVLFLDEPTTGLDSTAALAVVESLKAVSSTLGITIVSVIHQPRSEIFETLDDVLVLGRNGFTSYNGPVADAQPYYEYLGYKFGNGNPADTILDILNEKQARPRNSRYEDGEGLDGLPLQKIILSRGQKTSPPSPPLSIHTPNDGQDVLPPRSDSLYSPLLLKGPELQGEDDVEDFDKIATRLVRERGANFFMQLYYCHSRSMLQQKRAIMSVILEVVVGSVAGLLMAVAAGQSELYRALWITPYTVISPSTQDWDVALYALLVGSSSALAGGPPGTRVFGFERPIMWRETASGHSRLAYFLAKNISFTYRMILSAAHFAAVLHVMATPPIAYSSLFLVIMGNLFGVYGLSIITSLCFRIEDAALAAVIFSMAAAIMCGFEPTLHDAQSWNLEWLWSLSYNRWTAEAMVSEYANPYNSVYITAYTSSTYGYTFNRFGVDIGIAIAIGVGFRLIAFVLMVVTNREKQR</sequence>
<dbReference type="GO" id="GO:0140359">
    <property type="term" value="F:ABC-type transporter activity"/>
    <property type="evidence" value="ECO:0007669"/>
    <property type="project" value="InterPro"/>
</dbReference>
<dbReference type="CDD" id="cd03213">
    <property type="entry name" value="ABCG_EPDR"/>
    <property type="match status" value="1"/>
</dbReference>